<keyword evidence="5" id="KW-0547">Nucleotide-binding</keyword>
<feature type="transmembrane region" description="Helical" evidence="10">
    <location>
        <begin position="255"/>
        <end position="277"/>
    </location>
</feature>
<evidence type="ECO:0000259" key="12">
    <source>
        <dbReference type="PROSITE" id="PS50929"/>
    </source>
</evidence>
<keyword evidence="3" id="KW-1003">Cell membrane</keyword>
<dbReference type="EMBL" id="JAJEQF010000049">
    <property type="protein sequence ID" value="MCC2168860.1"/>
    <property type="molecule type" value="Genomic_DNA"/>
</dbReference>
<evidence type="ECO:0000313" key="13">
    <source>
        <dbReference type="EMBL" id="MCC2168860.1"/>
    </source>
</evidence>
<evidence type="ECO:0000256" key="9">
    <source>
        <dbReference type="SAM" id="MobiDB-lite"/>
    </source>
</evidence>
<feature type="transmembrane region" description="Helical" evidence="10">
    <location>
        <begin position="169"/>
        <end position="190"/>
    </location>
</feature>
<keyword evidence="7 10" id="KW-1133">Transmembrane helix</keyword>
<dbReference type="InterPro" id="IPR003439">
    <property type="entry name" value="ABC_transporter-like_ATP-bd"/>
</dbReference>
<reference evidence="13 14" key="1">
    <citation type="submission" date="2021-10" db="EMBL/GenBank/DDBJ databases">
        <title>Anaerobic single-cell dispensing facilitates the cultivation of human gut bacteria.</title>
        <authorList>
            <person name="Afrizal A."/>
        </authorList>
    </citation>
    <scope>NUCLEOTIDE SEQUENCE [LARGE SCALE GENOMIC DNA]</scope>
    <source>
        <strain evidence="13 14">CLA-AA-H244</strain>
    </source>
</reference>
<dbReference type="SMART" id="SM00382">
    <property type="entry name" value="AAA"/>
    <property type="match status" value="1"/>
</dbReference>
<protein>
    <submittedName>
        <fullName evidence="13">ABC transporter ATP-binding protein/permease</fullName>
    </submittedName>
</protein>
<feature type="compositionally biased region" description="Basic and acidic residues" evidence="9">
    <location>
        <begin position="606"/>
        <end position="624"/>
    </location>
</feature>
<keyword evidence="6 13" id="KW-0067">ATP-binding</keyword>
<evidence type="ECO:0000256" key="6">
    <source>
        <dbReference type="ARBA" id="ARBA00022840"/>
    </source>
</evidence>
<dbReference type="GO" id="GO:0016887">
    <property type="term" value="F:ATP hydrolysis activity"/>
    <property type="evidence" value="ECO:0007669"/>
    <property type="project" value="InterPro"/>
</dbReference>
<feature type="transmembrane region" description="Helical" evidence="10">
    <location>
        <begin position="145"/>
        <end position="163"/>
    </location>
</feature>
<dbReference type="InterPro" id="IPR003593">
    <property type="entry name" value="AAA+_ATPase"/>
</dbReference>
<evidence type="ECO:0000256" key="8">
    <source>
        <dbReference type="ARBA" id="ARBA00023136"/>
    </source>
</evidence>
<dbReference type="GO" id="GO:0015421">
    <property type="term" value="F:ABC-type oligopeptide transporter activity"/>
    <property type="evidence" value="ECO:0007669"/>
    <property type="project" value="TreeGrafter"/>
</dbReference>
<dbReference type="GO" id="GO:0005524">
    <property type="term" value="F:ATP binding"/>
    <property type="evidence" value="ECO:0007669"/>
    <property type="project" value="UniProtKB-KW"/>
</dbReference>
<dbReference type="InterPro" id="IPR017871">
    <property type="entry name" value="ABC_transporter-like_CS"/>
</dbReference>
<evidence type="ECO:0000256" key="3">
    <source>
        <dbReference type="ARBA" id="ARBA00022475"/>
    </source>
</evidence>
<sequence>MIFGKYINRYYLKNAPALLLGLLSLLIVDIAQLMIPELYRLVINGVNLGKVVVDGQTLTFTREVLFQNICLPMIWIVLMMVIGRFLWRVCFFGSAVCVQADLRERMFDHSRRLSQQYYQVNKVGSLMSLYTNDLDTIQECFGDGILMFFDALVLGLLALYKMWRMDFKLTLLALIPAAIMFGIGTIMGTTMTKRWEERQKAFSDLSDFAQENFSGIAVIKAFVKEFKELTAFRKLNRENEEINVTYTKIATLLEVLVTLFVESVICVILGYGGWLVYGGQFNAGQLVEYIGYFESIVWPIMAISMLIEKTSRGKASLNRITELMDAPVDVTDRDGVGNLENPKGSIEFRHLTFRYPDGDYNVLQDVSFQVAAGERVGIVGKTGAGKTTVVDLLLRTYNVPDGTLFVDGQDVNSVSIHSVRNACAYVPQDNFLFSDTIAHNIGFGVEDATPDQIDGAASMADVRDNIVDFKEGYETILGERGVTVSGGQKQRISIARALLKNAPILILDDSVSAVDTRTEKIILDNLKTTRAGKTTLLIAHRISTVEGMDKIVFLEDGRVEAVGTHDALYYSCPEYRRMVDLQRLEDETADSSDAVGTSDIADSVDAPEHASESVEKCEGGASHD</sequence>
<feature type="region of interest" description="Disordered" evidence="9">
    <location>
        <begin position="587"/>
        <end position="624"/>
    </location>
</feature>
<evidence type="ECO:0000256" key="1">
    <source>
        <dbReference type="ARBA" id="ARBA00004651"/>
    </source>
</evidence>
<dbReference type="GO" id="GO:0005886">
    <property type="term" value="C:plasma membrane"/>
    <property type="evidence" value="ECO:0007669"/>
    <property type="project" value="UniProtKB-SubCell"/>
</dbReference>
<dbReference type="Pfam" id="PF00005">
    <property type="entry name" value="ABC_tran"/>
    <property type="match status" value="1"/>
</dbReference>
<evidence type="ECO:0000259" key="11">
    <source>
        <dbReference type="PROSITE" id="PS50893"/>
    </source>
</evidence>
<keyword evidence="2" id="KW-0813">Transport</keyword>
<keyword evidence="14" id="KW-1185">Reference proteome</keyword>
<evidence type="ECO:0000256" key="4">
    <source>
        <dbReference type="ARBA" id="ARBA00022692"/>
    </source>
</evidence>
<dbReference type="Gene3D" id="3.40.50.300">
    <property type="entry name" value="P-loop containing nucleotide triphosphate hydrolases"/>
    <property type="match status" value="1"/>
</dbReference>
<dbReference type="InterPro" id="IPR027417">
    <property type="entry name" value="P-loop_NTPase"/>
</dbReference>
<keyword evidence="8 10" id="KW-0472">Membrane</keyword>
<comment type="subcellular location">
    <subcellularLocation>
        <location evidence="1">Cell membrane</location>
        <topology evidence="1">Multi-pass membrane protein</topology>
    </subcellularLocation>
</comment>
<dbReference type="PROSITE" id="PS50893">
    <property type="entry name" value="ABC_TRANSPORTER_2"/>
    <property type="match status" value="1"/>
</dbReference>
<dbReference type="PROSITE" id="PS00211">
    <property type="entry name" value="ABC_TRANSPORTER_1"/>
    <property type="match status" value="1"/>
</dbReference>
<dbReference type="RefSeq" id="WP_308728949.1">
    <property type="nucleotide sequence ID" value="NZ_JAJEQF010000049.1"/>
</dbReference>
<dbReference type="InterPro" id="IPR011527">
    <property type="entry name" value="ABC1_TM_dom"/>
</dbReference>
<accession>A0AAE3AZZ6</accession>
<dbReference type="PANTHER" id="PTHR43394">
    <property type="entry name" value="ATP-DEPENDENT PERMEASE MDL1, MITOCHONDRIAL"/>
    <property type="match status" value="1"/>
</dbReference>
<feature type="transmembrane region" description="Helical" evidence="10">
    <location>
        <begin position="64"/>
        <end position="87"/>
    </location>
</feature>
<dbReference type="PANTHER" id="PTHR43394:SF1">
    <property type="entry name" value="ATP-BINDING CASSETTE SUB-FAMILY B MEMBER 10, MITOCHONDRIAL"/>
    <property type="match status" value="1"/>
</dbReference>
<dbReference type="Proteomes" id="UP001199355">
    <property type="component" value="Unassembled WGS sequence"/>
</dbReference>
<gene>
    <name evidence="13" type="ORF">LKD45_14400</name>
</gene>
<proteinExistence type="predicted"/>
<feature type="domain" description="ABC transporter" evidence="11">
    <location>
        <begin position="346"/>
        <end position="581"/>
    </location>
</feature>
<evidence type="ECO:0000256" key="2">
    <source>
        <dbReference type="ARBA" id="ARBA00022448"/>
    </source>
</evidence>
<dbReference type="CDD" id="cd18541">
    <property type="entry name" value="ABC_6TM_TmrB_like"/>
    <property type="match status" value="1"/>
</dbReference>
<name>A0AAE3AZZ6_9FIRM</name>
<evidence type="ECO:0000256" key="5">
    <source>
        <dbReference type="ARBA" id="ARBA00022741"/>
    </source>
</evidence>
<dbReference type="Gene3D" id="1.20.1560.10">
    <property type="entry name" value="ABC transporter type 1, transmembrane domain"/>
    <property type="match status" value="1"/>
</dbReference>
<dbReference type="SUPFAM" id="SSF52540">
    <property type="entry name" value="P-loop containing nucleoside triphosphate hydrolases"/>
    <property type="match status" value="1"/>
</dbReference>
<dbReference type="Pfam" id="PF00664">
    <property type="entry name" value="ABC_membrane"/>
    <property type="match status" value="1"/>
</dbReference>
<keyword evidence="4 10" id="KW-0812">Transmembrane</keyword>
<dbReference type="InterPro" id="IPR036640">
    <property type="entry name" value="ABC1_TM_sf"/>
</dbReference>
<evidence type="ECO:0000313" key="14">
    <source>
        <dbReference type="Proteomes" id="UP001199355"/>
    </source>
</evidence>
<comment type="caution">
    <text evidence="13">The sequence shown here is derived from an EMBL/GenBank/DDBJ whole genome shotgun (WGS) entry which is preliminary data.</text>
</comment>
<dbReference type="AlphaFoldDB" id="A0AAE3AZZ6"/>
<evidence type="ECO:0000256" key="7">
    <source>
        <dbReference type="ARBA" id="ARBA00022989"/>
    </source>
</evidence>
<dbReference type="SUPFAM" id="SSF90123">
    <property type="entry name" value="ABC transporter transmembrane region"/>
    <property type="match status" value="1"/>
</dbReference>
<feature type="domain" description="ABC transmembrane type-1" evidence="12">
    <location>
        <begin position="19"/>
        <end position="312"/>
    </location>
</feature>
<dbReference type="InterPro" id="IPR039421">
    <property type="entry name" value="Type_1_exporter"/>
</dbReference>
<dbReference type="PROSITE" id="PS50929">
    <property type="entry name" value="ABC_TM1F"/>
    <property type="match status" value="1"/>
</dbReference>
<evidence type="ECO:0000256" key="10">
    <source>
        <dbReference type="SAM" id="Phobius"/>
    </source>
</evidence>
<dbReference type="FunFam" id="3.40.50.300:FF:000221">
    <property type="entry name" value="Multidrug ABC transporter ATP-binding protein"/>
    <property type="match status" value="1"/>
</dbReference>
<organism evidence="13 14">
    <name type="scientific">Gallintestinimicrobium propionicum</name>
    <dbReference type="NCBI Taxonomy" id="2981770"/>
    <lineage>
        <taxon>Bacteria</taxon>
        <taxon>Bacillati</taxon>
        <taxon>Bacillota</taxon>
        <taxon>Clostridia</taxon>
        <taxon>Lachnospirales</taxon>
        <taxon>Lachnospiraceae</taxon>
        <taxon>Gallintestinimicrobium</taxon>
    </lineage>
</organism>